<feature type="signal peptide" evidence="1">
    <location>
        <begin position="1"/>
        <end position="17"/>
    </location>
</feature>
<keyword evidence="1" id="KW-0732">Signal</keyword>
<dbReference type="AlphaFoldDB" id="A0A078ABD0"/>
<name>A0A078ABD0_STYLE</name>
<keyword evidence="3" id="KW-1185">Reference proteome</keyword>
<evidence type="ECO:0000313" key="2">
    <source>
        <dbReference type="EMBL" id="CDW78872.1"/>
    </source>
</evidence>
<evidence type="ECO:0000313" key="3">
    <source>
        <dbReference type="Proteomes" id="UP000039865"/>
    </source>
</evidence>
<evidence type="ECO:0000256" key="1">
    <source>
        <dbReference type="SAM" id="SignalP"/>
    </source>
</evidence>
<proteinExistence type="predicted"/>
<sequence length="119" mass="13681">MSAPHTFLLLITGMIKSQVSINAVRCQCFNYKIPCNPRCCVNVSQNIFSFLFTLFICPSTRYGKGKQGSVVWQKQGNVQDFIPSVALEHFYQHFAIDYPLQTQLSFYNKFDHLVAYQEA</sequence>
<accession>A0A078ABD0</accession>
<dbReference type="InParanoid" id="A0A078ABD0"/>
<organism evidence="2 3">
    <name type="scientific">Stylonychia lemnae</name>
    <name type="common">Ciliate</name>
    <dbReference type="NCBI Taxonomy" id="5949"/>
    <lineage>
        <taxon>Eukaryota</taxon>
        <taxon>Sar</taxon>
        <taxon>Alveolata</taxon>
        <taxon>Ciliophora</taxon>
        <taxon>Intramacronucleata</taxon>
        <taxon>Spirotrichea</taxon>
        <taxon>Stichotrichia</taxon>
        <taxon>Sporadotrichida</taxon>
        <taxon>Oxytrichidae</taxon>
        <taxon>Stylonychinae</taxon>
        <taxon>Stylonychia</taxon>
    </lineage>
</organism>
<gene>
    <name evidence="2" type="primary">Contig10612.g11332</name>
    <name evidence="2" type="ORF">STYLEM_7857</name>
</gene>
<dbReference type="Proteomes" id="UP000039865">
    <property type="component" value="Unassembled WGS sequence"/>
</dbReference>
<dbReference type="EMBL" id="CCKQ01007493">
    <property type="protein sequence ID" value="CDW78872.1"/>
    <property type="molecule type" value="Genomic_DNA"/>
</dbReference>
<reference evidence="2 3" key="1">
    <citation type="submission" date="2014-06" db="EMBL/GenBank/DDBJ databases">
        <authorList>
            <person name="Swart Estienne"/>
        </authorList>
    </citation>
    <scope>NUCLEOTIDE SEQUENCE [LARGE SCALE GENOMIC DNA]</scope>
    <source>
        <strain evidence="2 3">130c</strain>
    </source>
</reference>
<feature type="chain" id="PRO_5001729297" evidence="1">
    <location>
        <begin position="18"/>
        <end position="119"/>
    </location>
</feature>
<protein>
    <submittedName>
        <fullName evidence="2">Uncharacterized protein</fullName>
    </submittedName>
</protein>